<dbReference type="AlphaFoldDB" id="A0ABD5L6Z6"/>
<reference evidence="1 2" key="1">
    <citation type="submission" date="2021-04" db="EMBL/GenBank/DDBJ databases">
        <title>Determining the burden of carbapenem-resistant Enterobacterales from a tertiary public heath setting in Bangladesh: a clinical, epidemiological, and molecular study.</title>
        <authorList>
            <person name="Farzana R."/>
            <person name="Walsh T.R."/>
        </authorList>
    </citation>
    <scope>NUCLEOTIDE SEQUENCE [LARGE SCALE GENOMIC DNA]</scope>
    <source>
        <strain evidence="2">dmpro_s316</strain>
    </source>
</reference>
<gene>
    <name evidence="1" type="ORF">KDV35_06310</name>
</gene>
<comment type="caution">
    <text evidence="1">The sequence shown here is derived from an EMBL/GenBank/DDBJ whole genome shotgun (WGS) entry which is preliminary data.</text>
</comment>
<accession>A0ABD5L6Z6</accession>
<proteinExistence type="predicted"/>
<dbReference type="RefSeq" id="WP_154640079.1">
    <property type="nucleotide sequence ID" value="NZ_JAGSRH010000007.1"/>
</dbReference>
<evidence type="ECO:0000313" key="1">
    <source>
        <dbReference type="EMBL" id="MER5076480.1"/>
    </source>
</evidence>
<dbReference type="InterPro" id="IPR031894">
    <property type="entry name" value="RexA"/>
</dbReference>
<dbReference type="Pfam" id="PF15969">
    <property type="entry name" value="RexA"/>
    <property type="match status" value="1"/>
</dbReference>
<protein>
    <submittedName>
        <fullName evidence="1">Protein rexA</fullName>
    </submittedName>
</protein>
<name>A0ABD5L6Z6_PROST</name>
<evidence type="ECO:0000313" key="2">
    <source>
        <dbReference type="Proteomes" id="UP001495779"/>
    </source>
</evidence>
<dbReference type="EMBL" id="JAGSRH010000007">
    <property type="protein sequence ID" value="MER5076480.1"/>
    <property type="molecule type" value="Genomic_DNA"/>
</dbReference>
<dbReference type="Proteomes" id="UP001495779">
    <property type="component" value="Unassembled WGS sequence"/>
</dbReference>
<sequence>MKLNFHAVYAEDKEFKKYSIDLKRQINNTIISAKKYGLEGSDYNLYMHRISDHSFLFTKTNDGELIKKINKKTSSIEDIRKSLASDESLGFPSFLFINDDVIGFASTIYGPSIRELKDFLCQKININNDMTLFFEPLIRNISSKETEKMVFIGRTTLKTEADTATFKKVLAAFGIGEIREELYNGLEVIIKPQKNKDIKAMASDIINNPDNQFSDVHIRAKEHLGDQLTDFYLSGQGVISANLKKTTNAELSMEMENCYERNKNAIMKAFDESIPDGLSEI</sequence>
<organism evidence="1 2">
    <name type="scientific">Providencia stuartii</name>
    <dbReference type="NCBI Taxonomy" id="588"/>
    <lineage>
        <taxon>Bacteria</taxon>
        <taxon>Pseudomonadati</taxon>
        <taxon>Pseudomonadota</taxon>
        <taxon>Gammaproteobacteria</taxon>
        <taxon>Enterobacterales</taxon>
        <taxon>Morganellaceae</taxon>
        <taxon>Providencia</taxon>
    </lineage>
</organism>